<dbReference type="Proteomes" id="UP000298493">
    <property type="component" value="Unassembled WGS sequence"/>
</dbReference>
<evidence type="ECO:0000313" key="3">
    <source>
        <dbReference type="Proteomes" id="UP000298493"/>
    </source>
</evidence>
<protein>
    <submittedName>
        <fullName evidence="2">Uncharacterized protein</fullName>
    </submittedName>
</protein>
<proteinExistence type="predicted"/>
<dbReference type="OrthoDB" id="10337179at2759"/>
<feature type="compositionally biased region" description="Polar residues" evidence="1">
    <location>
        <begin position="24"/>
        <end position="37"/>
    </location>
</feature>
<evidence type="ECO:0000256" key="1">
    <source>
        <dbReference type="SAM" id="MobiDB-lite"/>
    </source>
</evidence>
<comment type="caution">
    <text evidence="2">The sequence shown here is derived from an EMBL/GenBank/DDBJ whole genome shotgun (WGS) entry which is preliminary data.</text>
</comment>
<feature type="compositionally biased region" description="Polar residues" evidence="1">
    <location>
        <begin position="1"/>
        <end position="10"/>
    </location>
</feature>
<reference evidence="2 3" key="1">
    <citation type="submission" date="2019-04" db="EMBL/GenBank/DDBJ databases">
        <title>High contiguity whole genome sequence and gene annotation resource for two Venturia nashicola isolates.</title>
        <authorList>
            <person name="Prokchorchik M."/>
            <person name="Won K."/>
            <person name="Lee Y."/>
            <person name="Choi E.D."/>
            <person name="Segonzac C."/>
            <person name="Sohn K.H."/>
        </authorList>
    </citation>
    <scope>NUCLEOTIDE SEQUENCE [LARGE SCALE GENOMIC DNA]</scope>
    <source>
        <strain evidence="2 3">PRI2</strain>
    </source>
</reference>
<name>A0A4Z1NY04_9PEZI</name>
<feature type="region of interest" description="Disordered" evidence="1">
    <location>
        <begin position="1"/>
        <end position="54"/>
    </location>
</feature>
<dbReference type="EMBL" id="SNSC02000019">
    <property type="protein sequence ID" value="TID16039.1"/>
    <property type="molecule type" value="Genomic_DNA"/>
</dbReference>
<evidence type="ECO:0000313" key="2">
    <source>
        <dbReference type="EMBL" id="TID16039.1"/>
    </source>
</evidence>
<organism evidence="2 3">
    <name type="scientific">Venturia nashicola</name>
    <dbReference type="NCBI Taxonomy" id="86259"/>
    <lineage>
        <taxon>Eukaryota</taxon>
        <taxon>Fungi</taxon>
        <taxon>Dikarya</taxon>
        <taxon>Ascomycota</taxon>
        <taxon>Pezizomycotina</taxon>
        <taxon>Dothideomycetes</taxon>
        <taxon>Pleosporomycetidae</taxon>
        <taxon>Venturiales</taxon>
        <taxon>Venturiaceae</taxon>
        <taxon>Venturia</taxon>
    </lineage>
</organism>
<keyword evidence="3" id="KW-1185">Reference proteome</keyword>
<sequence length="379" mass="41981">MKPTPRNRNPSVKAAVEKPVPTTRLHNTTAKVSTATPTPKPMTRAPSGQAEPEQLRVILKLKGLTTIPNSQLASPPITPVTPPAAHNSIDATPESSSKTTGKDPGAVSPPRWMKMQGLQIPTLPGLSTPLTVPAKTYNEPILKLPPHIRHRIFDLVLNGEGQTTLSTFGNYREWIAPAIVRVNSHFLEDALPVLLRRTTLVIHRGEEFSAAKVLSNGATRSAMKKLEFPRAYLNSPNDLRIFEIMRACPSLREITLDICVDHLLRPTLDNEGELVGWESMPFSEVDKQYSLYVIAHLPNVKVLNCRLVGDCYGWKRRLVQPVLDEVATFLLQFTSGRLVFQSLGWWGRRENGFGSRMPTVRGDGLVLVKENPEAMDCSA</sequence>
<accession>A0A4Z1NY04</accession>
<feature type="compositionally biased region" description="Polar residues" evidence="1">
    <location>
        <begin position="89"/>
        <end position="99"/>
    </location>
</feature>
<gene>
    <name evidence="2" type="ORF">E6O75_ATG09097</name>
</gene>
<dbReference type="AlphaFoldDB" id="A0A4Z1NY04"/>
<feature type="region of interest" description="Disordered" evidence="1">
    <location>
        <begin position="68"/>
        <end position="109"/>
    </location>
</feature>